<evidence type="ECO:0000259" key="3">
    <source>
        <dbReference type="PROSITE" id="PS50086"/>
    </source>
</evidence>
<feature type="compositionally biased region" description="Polar residues" evidence="2">
    <location>
        <begin position="177"/>
        <end position="193"/>
    </location>
</feature>
<dbReference type="PROSITE" id="PS50086">
    <property type="entry name" value="TBC_RABGAP"/>
    <property type="match status" value="1"/>
</dbReference>
<evidence type="ECO:0000256" key="1">
    <source>
        <dbReference type="ARBA" id="ARBA00022468"/>
    </source>
</evidence>
<keyword evidence="1" id="KW-0343">GTPase activation</keyword>
<dbReference type="Gene3D" id="2.30.29.230">
    <property type="match status" value="1"/>
</dbReference>
<proteinExistence type="predicted"/>
<feature type="compositionally biased region" description="Basic and acidic residues" evidence="2">
    <location>
        <begin position="112"/>
        <end position="123"/>
    </location>
</feature>
<feature type="region of interest" description="Disordered" evidence="2">
    <location>
        <begin position="177"/>
        <end position="268"/>
    </location>
</feature>
<dbReference type="Proteomes" id="UP000887566">
    <property type="component" value="Unplaced"/>
</dbReference>
<reference evidence="5" key="1">
    <citation type="submission" date="2022-11" db="UniProtKB">
        <authorList>
            <consortium name="WormBaseParasite"/>
        </authorList>
    </citation>
    <scope>IDENTIFICATION</scope>
</reference>
<dbReference type="GO" id="GO:0005769">
    <property type="term" value="C:early endosome"/>
    <property type="evidence" value="ECO:0007669"/>
    <property type="project" value="TreeGrafter"/>
</dbReference>
<dbReference type="WBParaSite" id="PSAMB.scaffold4688size27421.g24927.t1">
    <property type="protein sequence ID" value="PSAMB.scaffold4688size27421.g24927.t1"/>
    <property type="gene ID" value="PSAMB.scaffold4688size27421.g24927"/>
</dbReference>
<dbReference type="AlphaFoldDB" id="A0A914WPM2"/>
<dbReference type="PANTHER" id="PTHR22957">
    <property type="entry name" value="TBC1 DOMAIN FAMILY MEMBER GTPASE-ACTIVATING PROTEIN"/>
    <property type="match status" value="1"/>
</dbReference>
<feature type="domain" description="Rab-GAP TBC" evidence="3">
    <location>
        <begin position="463"/>
        <end position="675"/>
    </location>
</feature>
<dbReference type="Gene3D" id="1.10.8.270">
    <property type="entry name" value="putative rabgap domain of human tbc1 domain family member 14 like domains"/>
    <property type="match status" value="1"/>
</dbReference>
<dbReference type="GO" id="GO:0005096">
    <property type="term" value="F:GTPase activator activity"/>
    <property type="evidence" value="ECO:0007669"/>
    <property type="project" value="UniProtKB-KW"/>
</dbReference>
<keyword evidence="4" id="KW-1185">Reference proteome</keyword>
<sequence>MAGFSDLFKKATGALNHLRGGGVSFLGKDGDIVYSKNNVCVHPPKKTDTVDGLLHSPGYLTIHCQHDDQLGVTLILQWLPNSTLEKNPGSIRCISPRNSANDARARIKLRHLQGDKKPRRESSSDSSGSCHDTVGETTTPTSETDVEIPQDQEETDPTPTEEDAVEISVEMTGDQLTVTSSAGKTRPSTFNTTLLPAANNGGGLGVPSINVIPHTPMAPGGSGSGGDSDHSAATSGADEASDREDGGDSSPYNTSDDEGGRIAETPIGSLTGETLSSLLDRYKELADIFESSPEQFAQAHNLMLPDGIRPSDGPNDSSVDIATGRVQFHQKSPAASLFSVNLGKMRSMRLFYSNPECTCGQLVIASPEAQYKILHFHHGGLDKLAQIFEQWNAVRAKSVKEGSPSPMPDRHFGVCHPEISKGELDPEDGLYDRVDWDFWRASTNKDGGIDDNFTIRKAIFFASMDVSLRREAWPFMLRVYPWNSTREQRDTIRNDLFLEYQSIRKRRMKDCLRAGGPTWQSVENTVTKDVVRTDRKNPFYEGDDNPNMDIMKNILMNYAVMCPAIGYIQGMSDLLAPILCTIQNEADAFWCFAGLMQRTIFVSSPRTTNNMMDKNLEYLRELLKLLLPDFFRHVAKCGSDALQLMFVHRWILLCFKREFPESSALHVWEACWADYRTAYFHLFVCVAIVAIYGQDVVVQQLPHDEILLYFSSLAMHMDADVVLKKARGLLYQFCRLEKIPCTLAGLCQFQTGSEQWDSHIQPMIECSQVHGDNDPCPFAGK</sequence>
<dbReference type="SMART" id="SM00164">
    <property type="entry name" value="TBC"/>
    <property type="match status" value="1"/>
</dbReference>
<dbReference type="InterPro" id="IPR035969">
    <property type="entry name" value="Rab-GAP_TBC_sf"/>
</dbReference>
<feature type="compositionally biased region" description="Acidic residues" evidence="2">
    <location>
        <begin position="144"/>
        <end position="163"/>
    </location>
</feature>
<evidence type="ECO:0000313" key="5">
    <source>
        <dbReference type="WBParaSite" id="PSAMB.scaffold4688size27421.g24927.t1"/>
    </source>
</evidence>
<dbReference type="InterPro" id="IPR000195">
    <property type="entry name" value="Rab-GAP-TBC_dom"/>
</dbReference>
<organism evidence="4 5">
    <name type="scientific">Plectus sambesii</name>
    <dbReference type="NCBI Taxonomy" id="2011161"/>
    <lineage>
        <taxon>Eukaryota</taxon>
        <taxon>Metazoa</taxon>
        <taxon>Ecdysozoa</taxon>
        <taxon>Nematoda</taxon>
        <taxon>Chromadorea</taxon>
        <taxon>Plectida</taxon>
        <taxon>Plectina</taxon>
        <taxon>Plectoidea</taxon>
        <taxon>Plectidae</taxon>
        <taxon>Plectus</taxon>
    </lineage>
</organism>
<evidence type="ECO:0000313" key="4">
    <source>
        <dbReference type="Proteomes" id="UP000887566"/>
    </source>
</evidence>
<dbReference type="Pfam" id="PF00566">
    <property type="entry name" value="RabGAP-TBC"/>
    <property type="match status" value="1"/>
</dbReference>
<dbReference type="FunFam" id="1.10.472.80:FF:000020">
    <property type="entry name" value="TBC1 domain family, member 16"/>
    <property type="match status" value="1"/>
</dbReference>
<name>A0A914WPM2_9BILA</name>
<dbReference type="SUPFAM" id="SSF47923">
    <property type="entry name" value="Ypt/Rab-GAP domain of gyp1p"/>
    <property type="match status" value="2"/>
</dbReference>
<dbReference type="PANTHER" id="PTHR22957:SF547">
    <property type="entry name" value="TBC1 DOMAIN FAMILY MEMBER 16"/>
    <property type="match status" value="1"/>
</dbReference>
<dbReference type="Gene3D" id="1.10.472.80">
    <property type="entry name" value="Ypt/Rab-GAP domain of gyp1p, domain 3"/>
    <property type="match status" value="1"/>
</dbReference>
<accession>A0A914WPM2</accession>
<protein>
    <submittedName>
        <fullName evidence="5">Rab-GAP TBC domain-containing protein</fullName>
    </submittedName>
</protein>
<evidence type="ECO:0000256" key="2">
    <source>
        <dbReference type="SAM" id="MobiDB-lite"/>
    </source>
</evidence>
<feature type="region of interest" description="Disordered" evidence="2">
    <location>
        <begin position="110"/>
        <end position="163"/>
    </location>
</feature>